<gene>
    <name evidence="2" type="ORF">ETB97_001602</name>
</gene>
<dbReference type="Proteomes" id="UP000541154">
    <property type="component" value="Unassembled WGS sequence"/>
</dbReference>
<evidence type="ECO:0000313" key="2">
    <source>
        <dbReference type="EMBL" id="KAF5860440.1"/>
    </source>
</evidence>
<protein>
    <submittedName>
        <fullName evidence="2">Uncharacterized protein</fullName>
    </submittedName>
</protein>
<reference evidence="2 3" key="1">
    <citation type="submission" date="2019-04" db="EMBL/GenBank/DDBJ databases">
        <title>Aspergillus burnettii sp. nov., novel species from soil in southeast Queensland.</title>
        <authorList>
            <person name="Gilchrist C.L.M."/>
            <person name="Pitt J.I."/>
            <person name="Lange L."/>
            <person name="Lacey H.J."/>
            <person name="Vuong D."/>
            <person name="Midgley D.J."/>
            <person name="Greenfield P."/>
            <person name="Bradbury M."/>
            <person name="Lacey E."/>
            <person name="Busk P.K."/>
            <person name="Pilgaard B."/>
            <person name="Chooi Y.H."/>
            <person name="Piggott A.M."/>
        </authorList>
    </citation>
    <scope>NUCLEOTIDE SEQUENCE [LARGE SCALE GENOMIC DNA]</scope>
    <source>
        <strain evidence="2 3">FRR 5400</strain>
    </source>
</reference>
<proteinExistence type="predicted"/>
<comment type="caution">
    <text evidence="2">The sequence shown here is derived from an EMBL/GenBank/DDBJ whole genome shotgun (WGS) entry which is preliminary data.</text>
</comment>
<accession>A0A8H6A4I0</accession>
<dbReference type="EMBL" id="SPNV01000130">
    <property type="protein sequence ID" value="KAF5860440.1"/>
    <property type="molecule type" value="Genomic_DNA"/>
</dbReference>
<evidence type="ECO:0000256" key="1">
    <source>
        <dbReference type="SAM" id="SignalP"/>
    </source>
</evidence>
<organism evidence="2 3">
    <name type="scientific">Petromyces alliaceus</name>
    <name type="common">Aspergillus alliaceus</name>
    <dbReference type="NCBI Taxonomy" id="209559"/>
    <lineage>
        <taxon>Eukaryota</taxon>
        <taxon>Fungi</taxon>
        <taxon>Dikarya</taxon>
        <taxon>Ascomycota</taxon>
        <taxon>Pezizomycotina</taxon>
        <taxon>Eurotiomycetes</taxon>
        <taxon>Eurotiomycetidae</taxon>
        <taxon>Eurotiales</taxon>
        <taxon>Aspergillaceae</taxon>
        <taxon>Aspergillus</taxon>
        <taxon>Aspergillus subgen. Circumdati</taxon>
    </lineage>
</organism>
<sequence>MHFTNVSGFKKPPTLLPLLTLLATPPTTTALSAARVWANFSPQCPADDHTSYPDDPNLKLHEEFTTAVDVVANKCQEVPVPLRYTLEVDHISIDAELFWQDSLDQCNITVHELPGCSEPPLIRKALGQGKTISECEERNFTTFTQVWVKLECEKIRPVYHEMASWLHGKVGSYTAGNYTGAVGANNTGNNNGTGNGVHNGSALSRVWRPRLLRL</sequence>
<evidence type="ECO:0000313" key="3">
    <source>
        <dbReference type="Proteomes" id="UP000541154"/>
    </source>
</evidence>
<feature type="chain" id="PRO_5034462587" evidence="1">
    <location>
        <begin position="31"/>
        <end position="214"/>
    </location>
</feature>
<dbReference type="AlphaFoldDB" id="A0A8H6A4I0"/>
<keyword evidence="1" id="KW-0732">Signal</keyword>
<name>A0A8H6A4I0_PETAA</name>
<keyword evidence="3" id="KW-1185">Reference proteome</keyword>
<feature type="signal peptide" evidence="1">
    <location>
        <begin position="1"/>
        <end position="30"/>
    </location>
</feature>